<comment type="similarity">
    <text evidence="7 14">Belongs to the CobU/CobP family.</text>
</comment>
<dbReference type="GO" id="GO:0043752">
    <property type="term" value="F:adenosylcobinamide kinase activity"/>
    <property type="evidence" value="ECO:0007669"/>
    <property type="project" value="UniProtKB-EC"/>
</dbReference>
<keyword evidence="10 14" id="KW-0547">Nucleotide-binding</keyword>
<reference evidence="17 18" key="1">
    <citation type="journal article" date="2024" name="Microbiology">
        <title>Methylomarinum rosea sp. nov., a novel halophilic methanotrophic bacterium from the hypersaline Lake Elton.</title>
        <authorList>
            <person name="Suleimanov R.Z."/>
            <person name="Oshkin I.Y."/>
            <person name="Danilova O.V."/>
            <person name="Suzina N.E."/>
            <person name="Dedysh S.N."/>
        </authorList>
    </citation>
    <scope>NUCLEOTIDE SEQUENCE [LARGE SCALE GENOMIC DNA]</scope>
    <source>
        <strain evidence="17 18">Ch1-1</strain>
    </source>
</reference>
<evidence type="ECO:0000256" key="5">
    <source>
        <dbReference type="ARBA" id="ARBA00004692"/>
    </source>
</evidence>
<dbReference type="GO" id="GO:0005525">
    <property type="term" value="F:GTP binding"/>
    <property type="evidence" value="ECO:0007669"/>
    <property type="project" value="UniProtKB-UniRule"/>
</dbReference>
<name>A0AAU7NVI2_9GAMM</name>
<dbReference type="RefSeq" id="WP_349431814.1">
    <property type="nucleotide sequence ID" value="NZ_CP157743.1"/>
</dbReference>
<evidence type="ECO:0000256" key="9">
    <source>
        <dbReference type="ARBA" id="ARBA00022679"/>
    </source>
</evidence>
<dbReference type="GO" id="GO:0008820">
    <property type="term" value="F:cobinamide phosphate guanylyltransferase activity"/>
    <property type="evidence" value="ECO:0007669"/>
    <property type="project" value="UniProtKB-UniRule"/>
</dbReference>
<feature type="binding site" evidence="16">
    <location>
        <position position="82"/>
    </location>
    <ligand>
        <name>GTP</name>
        <dbReference type="ChEBI" id="CHEBI:37565"/>
    </ligand>
</feature>
<evidence type="ECO:0000313" key="17">
    <source>
        <dbReference type="EMBL" id="XBS20960.1"/>
    </source>
</evidence>
<evidence type="ECO:0000256" key="13">
    <source>
        <dbReference type="ARBA" id="ARBA00023134"/>
    </source>
</evidence>
<keyword evidence="13 14" id="KW-0342">GTP-binding</keyword>
<dbReference type="NCBIfam" id="NF004469">
    <property type="entry name" value="PRK05800.1"/>
    <property type="match status" value="1"/>
</dbReference>
<evidence type="ECO:0000256" key="6">
    <source>
        <dbReference type="ARBA" id="ARBA00005159"/>
    </source>
</evidence>
<dbReference type="GO" id="GO:0009236">
    <property type="term" value="P:cobalamin biosynthetic process"/>
    <property type="evidence" value="ECO:0007669"/>
    <property type="project" value="UniProtKB-UniRule"/>
</dbReference>
<dbReference type="Gene3D" id="3.40.50.300">
    <property type="entry name" value="P-loop containing nucleotide triphosphate hydrolases"/>
    <property type="match status" value="1"/>
</dbReference>
<keyword evidence="8 14" id="KW-0169">Cobalamin biosynthesis</keyword>
<dbReference type="PANTHER" id="PTHR34848:SF1">
    <property type="entry name" value="BIFUNCTIONAL ADENOSYLCOBALAMIN BIOSYNTHESIS PROTEIN COBU"/>
    <property type="match status" value="1"/>
</dbReference>
<keyword evidence="11 14" id="KW-0418">Kinase</keyword>
<dbReference type="InterPro" id="IPR003203">
    <property type="entry name" value="CobU/CobP"/>
</dbReference>
<dbReference type="EMBL" id="CP157743">
    <property type="protein sequence ID" value="XBS20960.1"/>
    <property type="molecule type" value="Genomic_DNA"/>
</dbReference>
<evidence type="ECO:0000256" key="12">
    <source>
        <dbReference type="ARBA" id="ARBA00022840"/>
    </source>
</evidence>
<keyword evidence="12 14" id="KW-0067">ATP-binding</keyword>
<evidence type="ECO:0000256" key="1">
    <source>
        <dbReference type="ARBA" id="ARBA00000312"/>
    </source>
</evidence>
<dbReference type="PANTHER" id="PTHR34848">
    <property type="match status" value="1"/>
</dbReference>
<feature type="active site" description="GMP-histidine intermediate" evidence="15">
    <location>
        <position position="48"/>
    </location>
</feature>
<dbReference type="Proteomes" id="UP001225378">
    <property type="component" value="Chromosome"/>
</dbReference>
<dbReference type="PIRSF" id="PIRSF006135">
    <property type="entry name" value="CobU"/>
    <property type="match status" value="1"/>
</dbReference>
<evidence type="ECO:0000256" key="2">
    <source>
        <dbReference type="ARBA" id="ARBA00000711"/>
    </source>
</evidence>
<dbReference type="EC" id="2.7.1.156" evidence="14"/>
<evidence type="ECO:0000256" key="3">
    <source>
        <dbReference type="ARBA" id="ARBA00001522"/>
    </source>
</evidence>
<protein>
    <recommendedName>
        <fullName evidence="14">Bifunctional adenosylcobalamin biosynthesis protein</fullName>
        <ecNumber evidence="14">2.7.1.156</ecNumber>
        <ecNumber evidence="14">2.7.7.62</ecNumber>
    </recommendedName>
</protein>
<dbReference type="CDD" id="cd00544">
    <property type="entry name" value="CobU"/>
    <property type="match status" value="1"/>
</dbReference>
<keyword evidence="17" id="KW-0548">Nucleotidyltransferase</keyword>
<gene>
    <name evidence="17" type="primary">cobU</name>
    <name evidence="17" type="ORF">Q9L42_002225</name>
</gene>
<feature type="binding site" evidence="16">
    <location>
        <position position="60"/>
    </location>
    <ligand>
        <name>GTP</name>
        <dbReference type="ChEBI" id="CHEBI:37565"/>
    </ligand>
</feature>
<evidence type="ECO:0000256" key="10">
    <source>
        <dbReference type="ARBA" id="ARBA00022741"/>
    </source>
</evidence>
<feature type="binding site" evidence="16">
    <location>
        <begin position="32"/>
        <end position="34"/>
    </location>
    <ligand>
        <name>GTP</name>
        <dbReference type="ChEBI" id="CHEBI:37565"/>
    </ligand>
</feature>
<feature type="binding site" evidence="16">
    <location>
        <begin position="7"/>
        <end position="14"/>
    </location>
    <ligand>
        <name>GTP</name>
        <dbReference type="ChEBI" id="CHEBI:37565"/>
    </ligand>
</feature>
<comment type="catalytic activity">
    <reaction evidence="2 14">
        <text>adenosylcob(III)inamide phosphate + GTP + H(+) = adenosylcob(III)inamide-GDP + diphosphate</text>
        <dbReference type="Rhea" id="RHEA:22712"/>
        <dbReference type="ChEBI" id="CHEBI:15378"/>
        <dbReference type="ChEBI" id="CHEBI:33019"/>
        <dbReference type="ChEBI" id="CHEBI:37565"/>
        <dbReference type="ChEBI" id="CHEBI:58502"/>
        <dbReference type="ChEBI" id="CHEBI:60487"/>
        <dbReference type="EC" id="2.7.7.62"/>
    </reaction>
</comment>
<dbReference type="GO" id="GO:0005524">
    <property type="term" value="F:ATP binding"/>
    <property type="evidence" value="ECO:0007669"/>
    <property type="project" value="UniProtKB-UniRule"/>
</dbReference>
<keyword evidence="9 14" id="KW-0808">Transferase</keyword>
<sequence length="175" mass="19728">MIELVLGGARSGKSRYAERQALAEDKAVIYVATAEVGDDEMQSRIARHRADRPEHWLTVEEPIRLADTIKLYTTDDSCLLIDCLTLWLSNVLFDRRGGLQFERFQQEKSALLSVLQRTSGRIIMVSNEVGHGVVPMQKNTRRFVDEAGRLHQDIARICDRVVLVTAGLPQVLKSP</sequence>
<comment type="pathway">
    <text evidence="6 14">Cofactor biosynthesis; adenosylcobalamin biosynthesis; adenosylcobalamin from cob(II)yrinate a,c-diamide: step 5/7.</text>
</comment>
<dbReference type="SUPFAM" id="SSF52540">
    <property type="entry name" value="P-loop containing nucleoside triphosphate hydrolases"/>
    <property type="match status" value="1"/>
</dbReference>
<evidence type="ECO:0000256" key="4">
    <source>
        <dbReference type="ARBA" id="ARBA00003889"/>
    </source>
</evidence>
<comment type="catalytic activity">
    <reaction evidence="3">
        <text>adenosylcob(III)inamide + GTP = adenosylcob(III)inamide phosphate + GDP + H(+)</text>
        <dbReference type="Rhea" id="RHEA:15765"/>
        <dbReference type="ChEBI" id="CHEBI:2480"/>
        <dbReference type="ChEBI" id="CHEBI:15378"/>
        <dbReference type="ChEBI" id="CHEBI:37565"/>
        <dbReference type="ChEBI" id="CHEBI:58189"/>
        <dbReference type="ChEBI" id="CHEBI:58502"/>
        <dbReference type="EC" id="2.7.1.156"/>
    </reaction>
</comment>
<evidence type="ECO:0000256" key="7">
    <source>
        <dbReference type="ARBA" id="ARBA00007490"/>
    </source>
</evidence>
<dbReference type="Pfam" id="PF02283">
    <property type="entry name" value="CobU"/>
    <property type="match status" value="1"/>
</dbReference>
<accession>A0AAU7NVI2</accession>
<comment type="function">
    <text evidence="4 14">Catalyzes ATP-dependent phosphorylation of adenosylcobinamide and addition of GMP to adenosylcobinamide phosphate.</text>
</comment>
<proteinExistence type="inferred from homology"/>
<keyword evidence="18" id="KW-1185">Reference proteome</keyword>
<organism evidence="17 18">
    <name type="scientific">Methylomarinum roseum</name>
    <dbReference type="NCBI Taxonomy" id="3067653"/>
    <lineage>
        <taxon>Bacteria</taxon>
        <taxon>Pseudomonadati</taxon>
        <taxon>Pseudomonadota</taxon>
        <taxon>Gammaproteobacteria</taxon>
        <taxon>Methylococcales</taxon>
        <taxon>Methylococcaceae</taxon>
        <taxon>Methylomarinum</taxon>
    </lineage>
</organism>
<evidence type="ECO:0000256" key="8">
    <source>
        <dbReference type="ARBA" id="ARBA00022573"/>
    </source>
</evidence>
<evidence type="ECO:0000256" key="11">
    <source>
        <dbReference type="ARBA" id="ARBA00022777"/>
    </source>
</evidence>
<comment type="catalytic activity">
    <reaction evidence="1 14">
        <text>adenosylcob(III)inamide + ATP = adenosylcob(III)inamide phosphate + ADP + H(+)</text>
        <dbReference type="Rhea" id="RHEA:15769"/>
        <dbReference type="ChEBI" id="CHEBI:2480"/>
        <dbReference type="ChEBI" id="CHEBI:15378"/>
        <dbReference type="ChEBI" id="CHEBI:30616"/>
        <dbReference type="ChEBI" id="CHEBI:58502"/>
        <dbReference type="ChEBI" id="CHEBI:456216"/>
        <dbReference type="EC" id="2.7.1.156"/>
    </reaction>
</comment>
<evidence type="ECO:0000256" key="14">
    <source>
        <dbReference type="PIRNR" id="PIRNR006135"/>
    </source>
</evidence>
<dbReference type="AlphaFoldDB" id="A0AAU7NVI2"/>
<evidence type="ECO:0000256" key="15">
    <source>
        <dbReference type="PIRSR" id="PIRSR006135-1"/>
    </source>
</evidence>
<evidence type="ECO:0000256" key="16">
    <source>
        <dbReference type="PIRSR" id="PIRSR006135-2"/>
    </source>
</evidence>
<dbReference type="InterPro" id="IPR027417">
    <property type="entry name" value="P-loop_NTPase"/>
</dbReference>
<comment type="pathway">
    <text evidence="5 14">Cofactor biosynthesis; adenosylcobalamin biosynthesis; adenosylcobalamin from cob(II)yrinate a,c-diamide: step 6/7.</text>
</comment>
<feature type="binding site" evidence="16">
    <location>
        <begin position="49"/>
        <end position="52"/>
    </location>
    <ligand>
        <name>GTP</name>
        <dbReference type="ChEBI" id="CHEBI:37565"/>
    </ligand>
</feature>
<dbReference type="EC" id="2.7.7.62" evidence="14"/>
<dbReference type="KEGG" id="mech:Q9L42_002225"/>
<evidence type="ECO:0000313" key="18">
    <source>
        <dbReference type="Proteomes" id="UP001225378"/>
    </source>
</evidence>